<dbReference type="Proteomes" id="UP000886124">
    <property type="component" value="Unassembled WGS sequence"/>
</dbReference>
<gene>
    <name evidence="7" type="ORF">ENJ89_07190</name>
</gene>
<name>A0A7V5UF54_CALAY</name>
<dbReference type="Gene3D" id="2.120.10.30">
    <property type="entry name" value="TolB, C-terminal domain"/>
    <property type="match status" value="1"/>
</dbReference>
<sequence>VFIADADGQNIKDVTPGDYDTPPLDLGSGHDYTFSPDGKEICFVRNTDPMVAASTNNDLFIEDLATGKISRLTANKGNDNNPNYSPDGRYIAYASMERAGFEADRQRLMLYDRQTKATRELTKGFDLSVSSILWSPDGKEIYFTVAENGSISLYRVAIADAKITPVLKGHYISAVQFAGKNQLVFKEQSEAMPYEIFSLDLKSGKRTRLTHINDERLKQLALSQLEPFSFTGAKGDVVHGFIMKPPFFDPNKKYPAIELIHGGPQGAWTNDFHYRWNYQMFAAPGYVIFMINFHGSRGYGQAFTDAVSKDWGGAPYRDILIGTEYVLSHYPFIDRERVGAAGASYGGFMINWIAGADNPFKCLVSHDGVYEQVSMYGATEELWFPEWEFNGTPWQKGSLYQKWNPANRAANFKTPTLVIHGEHDYRVPYTQGLQMFTALQRQGVESKLLFFPDEDHFVRKPQNARLWWKTVHEWFASHLK</sequence>
<comment type="similarity">
    <text evidence="1">Belongs to the peptidase S9C family.</text>
</comment>
<dbReference type="InterPro" id="IPR001375">
    <property type="entry name" value="Peptidase_S9_cat"/>
</dbReference>
<dbReference type="EMBL" id="DROD01000477">
    <property type="protein sequence ID" value="HHJ52963.1"/>
    <property type="molecule type" value="Genomic_DNA"/>
</dbReference>
<dbReference type="Gene3D" id="3.40.50.1820">
    <property type="entry name" value="alpha/beta hydrolase"/>
    <property type="match status" value="1"/>
</dbReference>
<dbReference type="PANTHER" id="PTHR42776:SF13">
    <property type="entry name" value="DIPEPTIDYL-PEPTIDASE 5"/>
    <property type="match status" value="1"/>
</dbReference>
<comment type="caution">
    <text evidence="7">The sequence shown here is derived from an EMBL/GenBank/DDBJ whole genome shotgun (WGS) entry which is preliminary data.</text>
</comment>
<keyword evidence="4" id="KW-0378">Hydrolase</keyword>
<dbReference type="AlphaFoldDB" id="A0A7V5UF54"/>
<organism evidence="7">
    <name type="scientific">Caldithrix abyssi</name>
    <dbReference type="NCBI Taxonomy" id="187145"/>
    <lineage>
        <taxon>Bacteria</taxon>
        <taxon>Pseudomonadati</taxon>
        <taxon>Calditrichota</taxon>
        <taxon>Calditrichia</taxon>
        <taxon>Calditrichales</taxon>
        <taxon>Calditrichaceae</taxon>
        <taxon>Caldithrix</taxon>
    </lineage>
</organism>
<dbReference type="SUPFAM" id="SSF82171">
    <property type="entry name" value="DPP6 N-terminal domain-like"/>
    <property type="match status" value="1"/>
</dbReference>
<keyword evidence="5" id="KW-0720">Serine protease</keyword>
<feature type="non-terminal residue" evidence="7">
    <location>
        <position position="1"/>
    </location>
</feature>
<dbReference type="Pfam" id="PF07676">
    <property type="entry name" value="PD40"/>
    <property type="match status" value="3"/>
</dbReference>
<evidence type="ECO:0000256" key="1">
    <source>
        <dbReference type="ARBA" id="ARBA00010040"/>
    </source>
</evidence>
<dbReference type="SUPFAM" id="SSF53474">
    <property type="entry name" value="alpha/beta-Hydrolases"/>
    <property type="match status" value="1"/>
</dbReference>
<proteinExistence type="inferred from homology"/>
<accession>A0A7V5UF54</accession>
<evidence type="ECO:0000256" key="2">
    <source>
        <dbReference type="ARBA" id="ARBA00022670"/>
    </source>
</evidence>
<dbReference type="FunFam" id="3.40.50.1820:FF:000028">
    <property type="entry name" value="S9 family peptidase"/>
    <property type="match status" value="1"/>
</dbReference>
<dbReference type="GO" id="GO:0006508">
    <property type="term" value="P:proteolysis"/>
    <property type="evidence" value="ECO:0007669"/>
    <property type="project" value="UniProtKB-KW"/>
</dbReference>
<dbReference type="PANTHER" id="PTHR42776">
    <property type="entry name" value="SERINE PEPTIDASE S9 FAMILY MEMBER"/>
    <property type="match status" value="1"/>
</dbReference>
<evidence type="ECO:0000313" key="7">
    <source>
        <dbReference type="EMBL" id="HHJ52963.1"/>
    </source>
</evidence>
<feature type="domain" description="Peptidase S9 prolyl oligopeptidase catalytic" evidence="6">
    <location>
        <begin position="273"/>
        <end position="480"/>
    </location>
</feature>
<keyword evidence="3" id="KW-0732">Signal</keyword>
<keyword evidence="2" id="KW-0645">Protease</keyword>
<evidence type="ECO:0000259" key="6">
    <source>
        <dbReference type="Pfam" id="PF00326"/>
    </source>
</evidence>
<evidence type="ECO:0000256" key="5">
    <source>
        <dbReference type="ARBA" id="ARBA00022825"/>
    </source>
</evidence>
<dbReference type="Pfam" id="PF00326">
    <property type="entry name" value="Peptidase_S9"/>
    <property type="match status" value="1"/>
</dbReference>
<evidence type="ECO:0000256" key="3">
    <source>
        <dbReference type="ARBA" id="ARBA00022729"/>
    </source>
</evidence>
<protein>
    <submittedName>
        <fullName evidence="7">S9 family peptidase</fullName>
    </submittedName>
</protein>
<dbReference type="InterPro" id="IPR011659">
    <property type="entry name" value="WD40"/>
</dbReference>
<dbReference type="InterPro" id="IPR011042">
    <property type="entry name" value="6-blade_b-propeller_TolB-like"/>
</dbReference>
<reference evidence="7" key="1">
    <citation type="journal article" date="2020" name="mSystems">
        <title>Genome- and Community-Level Interaction Insights into Carbon Utilization and Element Cycling Functions of Hydrothermarchaeota in Hydrothermal Sediment.</title>
        <authorList>
            <person name="Zhou Z."/>
            <person name="Liu Y."/>
            <person name="Xu W."/>
            <person name="Pan J."/>
            <person name="Luo Z.H."/>
            <person name="Li M."/>
        </authorList>
    </citation>
    <scope>NUCLEOTIDE SEQUENCE [LARGE SCALE GENOMIC DNA]</scope>
    <source>
        <strain evidence="7">HyVt-527</strain>
    </source>
</reference>
<evidence type="ECO:0000256" key="4">
    <source>
        <dbReference type="ARBA" id="ARBA00022801"/>
    </source>
</evidence>
<dbReference type="GO" id="GO:0004252">
    <property type="term" value="F:serine-type endopeptidase activity"/>
    <property type="evidence" value="ECO:0007669"/>
    <property type="project" value="TreeGrafter"/>
</dbReference>
<dbReference type="InterPro" id="IPR029058">
    <property type="entry name" value="AB_hydrolase_fold"/>
</dbReference>